<proteinExistence type="predicted"/>
<reference evidence="7 8" key="1">
    <citation type="submission" date="2024-03" db="EMBL/GenBank/DDBJ databases">
        <title>A high-quality draft genome sequence of Diaporthe vaccinii, a causative agent of upright dieback and viscid rot disease in cranberry plants.</title>
        <authorList>
            <person name="Sarrasin M."/>
            <person name="Lang B.F."/>
            <person name="Burger G."/>
        </authorList>
    </citation>
    <scope>NUCLEOTIDE SEQUENCE [LARGE SCALE GENOMIC DNA]</scope>
    <source>
        <strain evidence="7 8">IS7</strain>
    </source>
</reference>
<keyword evidence="1" id="KW-0328">Glycosyltransferase</keyword>
<evidence type="ECO:0000313" key="7">
    <source>
        <dbReference type="EMBL" id="KAL2275175.1"/>
    </source>
</evidence>
<dbReference type="SUPFAM" id="SSF74650">
    <property type="entry name" value="Galactose mutarotase-like"/>
    <property type="match status" value="1"/>
</dbReference>
<dbReference type="EMBL" id="JBAWTH010000141">
    <property type="protein sequence ID" value="KAL2275175.1"/>
    <property type="molecule type" value="Genomic_DNA"/>
</dbReference>
<dbReference type="CDD" id="cd11748">
    <property type="entry name" value="GH94N_NdvB_like"/>
    <property type="match status" value="1"/>
</dbReference>
<feature type="compositionally biased region" description="Polar residues" evidence="3">
    <location>
        <begin position="83"/>
        <end position="92"/>
    </location>
</feature>
<dbReference type="Proteomes" id="UP001600888">
    <property type="component" value="Unassembled WGS sequence"/>
</dbReference>
<evidence type="ECO:0000256" key="3">
    <source>
        <dbReference type="SAM" id="MobiDB-lite"/>
    </source>
</evidence>
<accession>A0ABR4DYD0</accession>
<evidence type="ECO:0000256" key="2">
    <source>
        <dbReference type="ARBA" id="ARBA00022679"/>
    </source>
</evidence>
<evidence type="ECO:0000256" key="1">
    <source>
        <dbReference type="ARBA" id="ARBA00022676"/>
    </source>
</evidence>
<evidence type="ECO:0000259" key="6">
    <source>
        <dbReference type="Pfam" id="PF17167"/>
    </source>
</evidence>
<dbReference type="InterPro" id="IPR011013">
    <property type="entry name" value="Gal_mutarotase_sf_dom"/>
</dbReference>
<name>A0ABR4DYD0_9PEZI</name>
<dbReference type="Pfam" id="PF03633">
    <property type="entry name" value="Glyco_hydro_65C"/>
    <property type="match status" value="1"/>
</dbReference>
<dbReference type="PANTHER" id="PTHR37469">
    <property type="entry name" value="CELLOBIONIC ACID PHOSPHORYLASE-RELATED"/>
    <property type="match status" value="1"/>
</dbReference>
<protein>
    <recommendedName>
        <fullName evidence="9">NdvB protein</fullName>
    </recommendedName>
</protein>
<comment type="caution">
    <text evidence="7">The sequence shown here is derived from an EMBL/GenBank/DDBJ whole genome shotgun (WGS) entry which is preliminary data.</text>
</comment>
<dbReference type="InterPro" id="IPR008928">
    <property type="entry name" value="6-hairpin_glycosidase_sf"/>
</dbReference>
<feature type="region of interest" description="Disordered" evidence="3">
    <location>
        <begin position="75"/>
        <end position="104"/>
    </location>
</feature>
<dbReference type="InterPro" id="IPR037018">
    <property type="entry name" value="GH65_N"/>
</dbReference>
<dbReference type="InterPro" id="IPR052047">
    <property type="entry name" value="GH94_Enzymes"/>
</dbReference>
<dbReference type="InterPro" id="IPR005194">
    <property type="entry name" value="Glyco_hydro_65_C"/>
</dbReference>
<keyword evidence="8" id="KW-1185">Reference proteome</keyword>
<feature type="domain" description="Glycoside hydrolase family 65 C-terminal" evidence="4">
    <location>
        <begin position="808"/>
        <end position="849"/>
    </location>
</feature>
<dbReference type="InterPro" id="IPR033432">
    <property type="entry name" value="GH94_catalytic"/>
</dbReference>
<dbReference type="Pfam" id="PF06165">
    <property type="entry name" value="GH94_b-supersand"/>
    <property type="match status" value="1"/>
</dbReference>
<feature type="domain" description="Glycosyl hydrolase 94 catalytic" evidence="6">
    <location>
        <begin position="408"/>
        <end position="807"/>
    </location>
</feature>
<dbReference type="Gene3D" id="1.50.10.10">
    <property type="match status" value="1"/>
</dbReference>
<dbReference type="InterPro" id="IPR037814">
    <property type="entry name" value="GH94N_CBAP"/>
</dbReference>
<dbReference type="PANTHER" id="PTHR37469:SF2">
    <property type="entry name" value="CELLOBIONIC ACID PHOSPHORYLASE"/>
    <property type="match status" value="1"/>
</dbReference>
<gene>
    <name evidence="7" type="ORF">FJTKL_02506</name>
</gene>
<dbReference type="Pfam" id="PF17167">
    <property type="entry name" value="Glyco_hydro_94"/>
    <property type="match status" value="1"/>
</dbReference>
<dbReference type="SUPFAM" id="SSF48208">
    <property type="entry name" value="Six-hairpin glycosidases"/>
    <property type="match status" value="1"/>
</dbReference>
<evidence type="ECO:0000259" key="5">
    <source>
        <dbReference type="Pfam" id="PF06165"/>
    </source>
</evidence>
<dbReference type="InterPro" id="IPR012341">
    <property type="entry name" value="6hp_glycosidase-like_sf"/>
</dbReference>
<feature type="domain" description="Glycosyl hydrolase 94 supersandwich" evidence="5">
    <location>
        <begin position="148"/>
        <end position="385"/>
    </location>
</feature>
<organism evidence="7 8">
    <name type="scientific">Diaporthe vaccinii</name>
    <dbReference type="NCBI Taxonomy" id="105482"/>
    <lineage>
        <taxon>Eukaryota</taxon>
        <taxon>Fungi</taxon>
        <taxon>Dikarya</taxon>
        <taxon>Ascomycota</taxon>
        <taxon>Pezizomycotina</taxon>
        <taxon>Sordariomycetes</taxon>
        <taxon>Sordariomycetidae</taxon>
        <taxon>Diaporthales</taxon>
        <taxon>Diaporthaceae</taxon>
        <taxon>Diaporthe</taxon>
        <taxon>Diaporthe eres species complex</taxon>
    </lineage>
</organism>
<evidence type="ECO:0000313" key="8">
    <source>
        <dbReference type="Proteomes" id="UP001600888"/>
    </source>
</evidence>
<evidence type="ECO:0008006" key="9">
    <source>
        <dbReference type="Google" id="ProtNLM"/>
    </source>
</evidence>
<sequence length="883" mass="98762">MNSRLTRFSESRSFPTRSADLGWRSLLLTLVREGLPLGRLILHDPVGGNTTHSSWRLKIWAYNKHEVPVQTFSRSDFPEDVSGSPTTMSSRDTALLGPTPDGDRYELTSPTALPKAGGFLWNQKMMIHFTCRGYATAQFMQPEPAKYSHAPNIEARTFMQPEQNYYTHHPGRFVYVKDEETGKIFSTPHEPVRAEPERFVFSAGKSDASWTTQGLDGIQVGMTLALPTNDVAELWTIKVTNTSIRGRGISVYPYFTLGYMSWMNQGAEYRSDLEGIVGSSITPYQKAEDYAKNKFLKDKTYFLCEEPPNAWEANQNSFEGEGGLHAPSAVLESQKLKNGDARYETPAAAVQYRIHLAPGEERTYRFIFGPALDDAEIKSMREKYLSADAFAQAAKDYAAYIQSGSGCLQIQTPDPALDNFVNNWLPRQVFYHGDVNRLSTDPQTRNYLQDNMGMSYINPAVARKAIVTALSQQEETGAMPDGILLSPDAELKYINQIPHTDHCVWLPIALEVYLSETGDYELLQESVSGARGETLTVFDRLCRAMDWLVSSNARDEYGLSYIAQGDWCDPMNMVGWKGRGVSGWLTVATGYALKLWAETCAEAKRPDAAEKYRAGAREVNEAAAKHLWEGDWFLRGITDDNRVFGVKDDKEGKIWLNPQAWSILGGAADADKIAKMLPHVDELLGTPYGVLMFWPPFSGMVEDIGRVTQKFPGQGENGSVYNHAAVFYIHALYSIGEADRAYRLLRQMLPGPGDDDYVRRGQLPVYIPNYYRGGWKEYPDRAGRSSQLFNTGTVSWAYRCFIEGLCGLRGDADGLRVKPQLPSDWDAIAVKRSFRGAEFNVDIRRGDVKQVQVVLDGKALPEAHITGVESGRTYDVSVLVPSK</sequence>
<dbReference type="Gene3D" id="2.60.420.10">
    <property type="entry name" value="Maltose phosphorylase, domain 3"/>
    <property type="match status" value="1"/>
</dbReference>
<keyword evidence="2" id="KW-0808">Transferase</keyword>
<evidence type="ECO:0000259" key="4">
    <source>
        <dbReference type="Pfam" id="PF03633"/>
    </source>
</evidence>
<dbReference type="InterPro" id="IPR010383">
    <property type="entry name" value="Glyco_hydrolase_94_b-supersand"/>
</dbReference>
<dbReference type="Gene3D" id="2.70.98.40">
    <property type="entry name" value="Glycoside hydrolase, family 65, N-terminal domain"/>
    <property type="match status" value="1"/>
</dbReference>